<sequence>MNNDKYEKFGNLEKFTPDGQYAYLFHEVLRAKALTVMIDDSSSTAYRLLKDAKNALGKPSTYKLTLAEFCAYYKDQRPEWLAYRFWKYRAEE</sequence>
<accession>A0A1K1T370</accession>
<dbReference type="EMBL" id="FPIZ01000061">
    <property type="protein sequence ID" value="SFW91081.1"/>
    <property type="molecule type" value="Genomic_DNA"/>
</dbReference>
<evidence type="ECO:0000313" key="2">
    <source>
        <dbReference type="EMBL" id="WQG90752.1"/>
    </source>
</evidence>
<dbReference type="EMBL" id="CP140154">
    <property type="protein sequence ID" value="WQG90752.1"/>
    <property type="molecule type" value="Genomic_DNA"/>
</dbReference>
<name>A0A1K1T370_9BACT</name>
<organism evidence="1 3">
    <name type="scientific">Chitinophaga sancti</name>
    <dbReference type="NCBI Taxonomy" id="1004"/>
    <lineage>
        <taxon>Bacteria</taxon>
        <taxon>Pseudomonadati</taxon>
        <taxon>Bacteroidota</taxon>
        <taxon>Chitinophagia</taxon>
        <taxon>Chitinophagales</taxon>
        <taxon>Chitinophagaceae</taxon>
        <taxon>Chitinophaga</taxon>
    </lineage>
</organism>
<dbReference type="OrthoDB" id="676089at2"/>
<dbReference type="STRING" id="1004.SAMN05661012_06725"/>
<evidence type="ECO:0000313" key="3">
    <source>
        <dbReference type="Proteomes" id="UP000183788"/>
    </source>
</evidence>
<protein>
    <submittedName>
        <fullName evidence="1">Uncharacterized protein</fullName>
    </submittedName>
</protein>
<dbReference type="Proteomes" id="UP000183788">
    <property type="component" value="Unassembled WGS sequence"/>
</dbReference>
<gene>
    <name evidence="1" type="ORF">SAMN05661012_06725</name>
    <name evidence="2" type="ORF">SR876_04530</name>
</gene>
<dbReference type="Proteomes" id="UP001326715">
    <property type="component" value="Chromosome"/>
</dbReference>
<keyword evidence="4" id="KW-1185">Reference proteome</keyword>
<dbReference type="AlphaFoldDB" id="A0A1K1T370"/>
<reference evidence="1 3" key="1">
    <citation type="submission" date="2016-11" db="EMBL/GenBank/DDBJ databases">
        <authorList>
            <person name="Jaros S."/>
            <person name="Januszkiewicz K."/>
            <person name="Wedrychowicz H."/>
        </authorList>
    </citation>
    <scope>NUCLEOTIDE SEQUENCE [LARGE SCALE GENOMIC DNA]</scope>
    <source>
        <strain evidence="1 3">DSM 784</strain>
    </source>
</reference>
<proteinExistence type="predicted"/>
<evidence type="ECO:0000313" key="1">
    <source>
        <dbReference type="EMBL" id="SFW91081.1"/>
    </source>
</evidence>
<reference evidence="2 4" key="2">
    <citation type="submission" date="2023-11" db="EMBL/GenBank/DDBJ databases">
        <title>MicrobeMod: A computational toolkit for identifying prokaryotic methylation and restriction-modification with nanopore sequencing.</title>
        <authorList>
            <person name="Crits-Christoph A."/>
            <person name="Kang S.C."/>
            <person name="Lee H."/>
            <person name="Ostrov N."/>
        </authorList>
    </citation>
    <scope>NUCLEOTIDE SEQUENCE [LARGE SCALE GENOMIC DNA]</scope>
    <source>
        <strain evidence="2 4">ATCC 23090</strain>
    </source>
</reference>
<dbReference type="RefSeq" id="WP_072366756.1">
    <property type="nucleotide sequence ID" value="NZ_CP139972.1"/>
</dbReference>
<evidence type="ECO:0000313" key="4">
    <source>
        <dbReference type="Proteomes" id="UP001326715"/>
    </source>
</evidence>